<dbReference type="OrthoDB" id="60843at2759"/>
<dbReference type="PANTHER" id="PTHR12320">
    <property type="entry name" value="PROTEIN PHOSPHATASE 2C"/>
    <property type="match status" value="1"/>
</dbReference>
<proteinExistence type="inferred from homology"/>
<keyword evidence="1" id="KW-0479">Metal-binding</keyword>
<dbReference type="EMBL" id="GG683442">
    <property type="protein sequence ID" value="EER02133.1"/>
    <property type="molecule type" value="Genomic_DNA"/>
</dbReference>
<keyword evidence="1" id="KW-0378">Hydrolase</keyword>
<name>C5LMC1_PERM5</name>
<dbReference type="InParanoid" id="C5LMC1"/>
<evidence type="ECO:0000256" key="1">
    <source>
        <dbReference type="RuleBase" id="RU366020"/>
    </source>
</evidence>
<dbReference type="SUPFAM" id="SSF81606">
    <property type="entry name" value="PP2C-like"/>
    <property type="match status" value="1"/>
</dbReference>
<dbReference type="Gene3D" id="3.60.40.10">
    <property type="entry name" value="PPM-type phosphatase domain"/>
    <property type="match status" value="1"/>
</dbReference>
<dbReference type="InterPro" id="IPR039123">
    <property type="entry name" value="PPTC7"/>
</dbReference>
<dbReference type="AlphaFoldDB" id="C5LMC1"/>
<dbReference type="InterPro" id="IPR001932">
    <property type="entry name" value="PPM-type_phosphatase-like_dom"/>
</dbReference>
<dbReference type="GO" id="GO:0046872">
    <property type="term" value="F:metal ion binding"/>
    <property type="evidence" value="ECO:0007669"/>
    <property type="project" value="UniProtKB-UniRule"/>
</dbReference>
<keyword evidence="1" id="KW-0464">Manganese</keyword>
<comment type="catalytic activity">
    <reaction evidence="1">
        <text>O-phospho-L-threonyl-[protein] + H2O = L-threonyl-[protein] + phosphate</text>
        <dbReference type="Rhea" id="RHEA:47004"/>
        <dbReference type="Rhea" id="RHEA-COMP:11060"/>
        <dbReference type="Rhea" id="RHEA-COMP:11605"/>
        <dbReference type="ChEBI" id="CHEBI:15377"/>
        <dbReference type="ChEBI" id="CHEBI:30013"/>
        <dbReference type="ChEBI" id="CHEBI:43474"/>
        <dbReference type="ChEBI" id="CHEBI:61977"/>
        <dbReference type="EC" id="3.1.3.16"/>
    </reaction>
</comment>
<comment type="catalytic activity">
    <reaction evidence="1">
        <text>O-phospho-L-seryl-[protein] + H2O = L-seryl-[protein] + phosphate</text>
        <dbReference type="Rhea" id="RHEA:20629"/>
        <dbReference type="Rhea" id="RHEA-COMP:9863"/>
        <dbReference type="Rhea" id="RHEA-COMP:11604"/>
        <dbReference type="ChEBI" id="CHEBI:15377"/>
        <dbReference type="ChEBI" id="CHEBI:29999"/>
        <dbReference type="ChEBI" id="CHEBI:43474"/>
        <dbReference type="ChEBI" id="CHEBI:83421"/>
        <dbReference type="EC" id="3.1.3.16"/>
    </reaction>
</comment>
<gene>
    <name evidence="3" type="ORF">Pmar_PMAR028512</name>
</gene>
<evidence type="ECO:0000313" key="3">
    <source>
        <dbReference type="EMBL" id="EER02133.1"/>
    </source>
</evidence>
<dbReference type="Pfam" id="PF07228">
    <property type="entry name" value="SpoIIE"/>
    <property type="match status" value="1"/>
</dbReference>
<dbReference type="GO" id="GO:0004722">
    <property type="term" value="F:protein serine/threonine phosphatase activity"/>
    <property type="evidence" value="ECO:0007669"/>
    <property type="project" value="UniProtKB-EC"/>
</dbReference>
<comment type="similarity">
    <text evidence="1">Belongs to the PP2C family.</text>
</comment>
<comment type="cofactor">
    <cofactor evidence="1">
        <name>Mg(2+)</name>
        <dbReference type="ChEBI" id="CHEBI:18420"/>
    </cofactor>
</comment>
<comment type="cofactor">
    <cofactor evidence="1">
        <name>Mn(2+)</name>
        <dbReference type="ChEBI" id="CHEBI:29035"/>
    </cofactor>
</comment>
<dbReference type="GeneID" id="9054944"/>
<feature type="domain" description="PPM-type phosphatase" evidence="2">
    <location>
        <begin position="1"/>
        <end position="123"/>
    </location>
</feature>
<evidence type="ECO:0000259" key="2">
    <source>
        <dbReference type="PROSITE" id="PS51746"/>
    </source>
</evidence>
<dbReference type="RefSeq" id="XP_002769415.1">
    <property type="nucleotide sequence ID" value="XM_002769369.1"/>
</dbReference>
<keyword evidence="1" id="KW-0460">Magnesium</keyword>
<evidence type="ECO:0000313" key="4">
    <source>
        <dbReference type="Proteomes" id="UP000007800"/>
    </source>
</evidence>
<dbReference type="Proteomes" id="UP000007800">
    <property type="component" value="Unassembled WGS sequence"/>
</dbReference>
<reference evidence="3 4" key="1">
    <citation type="submission" date="2008-07" db="EMBL/GenBank/DDBJ databases">
        <authorList>
            <person name="El-Sayed N."/>
            <person name="Caler E."/>
            <person name="Inman J."/>
            <person name="Amedeo P."/>
            <person name="Hass B."/>
            <person name="Wortman J."/>
        </authorList>
    </citation>
    <scope>NUCLEOTIDE SEQUENCE [LARGE SCALE GENOMIC DNA]</scope>
    <source>
        <strain evidence="4">ATCC 50983 / TXsc</strain>
    </source>
</reference>
<dbReference type="EC" id="3.1.3.16" evidence="1"/>
<dbReference type="PROSITE" id="PS51746">
    <property type="entry name" value="PPM_2"/>
    <property type="match status" value="1"/>
</dbReference>
<protein>
    <recommendedName>
        <fullName evidence="1">Protein phosphatase</fullName>
        <ecNumber evidence="1">3.1.3.16</ecNumber>
    </recommendedName>
</protein>
<organism evidence="4">
    <name type="scientific">Perkinsus marinus (strain ATCC 50983 / TXsc)</name>
    <dbReference type="NCBI Taxonomy" id="423536"/>
    <lineage>
        <taxon>Eukaryota</taxon>
        <taxon>Sar</taxon>
        <taxon>Alveolata</taxon>
        <taxon>Perkinsozoa</taxon>
        <taxon>Perkinsea</taxon>
        <taxon>Perkinsida</taxon>
        <taxon>Perkinsidae</taxon>
        <taxon>Perkinsus</taxon>
    </lineage>
</organism>
<keyword evidence="4" id="KW-1185">Reference proteome</keyword>
<accession>C5LMC1</accession>
<dbReference type="InterPro" id="IPR036457">
    <property type="entry name" value="PPM-type-like_dom_sf"/>
</dbReference>
<dbReference type="PANTHER" id="PTHR12320:SF1">
    <property type="entry name" value="PROTEIN PHOSPHATASE PTC7 HOMOLOG"/>
    <property type="match status" value="1"/>
</dbReference>
<sequence>MTRAARHINLLGSSTCLLAFLDPDTGILNSANVGDSALMAYRPGTSLAYRSEEQTFAFNAPYQLDRNQRISSPLRLAQKTRTRLEEGDMVVLASDGLWDNVFNKDVMRVLEEQQTTFMQPLKS</sequence>
<keyword evidence="1" id="KW-0904">Protein phosphatase</keyword>